<gene>
    <name evidence="7" type="ORF">KIN20_015732</name>
</gene>
<organism evidence="7 8">
    <name type="scientific">Parelaphostrongylus tenuis</name>
    <name type="common">Meningeal worm</name>
    <dbReference type="NCBI Taxonomy" id="148309"/>
    <lineage>
        <taxon>Eukaryota</taxon>
        <taxon>Metazoa</taxon>
        <taxon>Ecdysozoa</taxon>
        <taxon>Nematoda</taxon>
        <taxon>Chromadorea</taxon>
        <taxon>Rhabditida</taxon>
        <taxon>Rhabditina</taxon>
        <taxon>Rhabditomorpha</taxon>
        <taxon>Strongyloidea</taxon>
        <taxon>Metastrongylidae</taxon>
        <taxon>Parelaphostrongylus</taxon>
    </lineage>
</organism>
<keyword evidence="3 5" id="KW-1133">Transmembrane helix</keyword>
<feature type="transmembrane region" description="Helical" evidence="5">
    <location>
        <begin position="72"/>
        <end position="98"/>
    </location>
</feature>
<feature type="transmembrane region" description="Helical" evidence="5">
    <location>
        <begin position="259"/>
        <end position="285"/>
    </location>
</feature>
<dbReference type="AlphaFoldDB" id="A0AAD5N143"/>
<dbReference type="Gene3D" id="1.20.1070.10">
    <property type="entry name" value="Rhodopsin 7-helix transmembrane proteins"/>
    <property type="match status" value="1"/>
</dbReference>
<feature type="transmembrane region" description="Helical" evidence="5">
    <location>
        <begin position="168"/>
        <end position="187"/>
    </location>
</feature>
<name>A0AAD5N143_PARTN</name>
<proteinExistence type="predicted"/>
<dbReference type="PANTHER" id="PTHR46641">
    <property type="entry name" value="FMRFAMIDE RECEPTOR-RELATED"/>
    <property type="match status" value="1"/>
</dbReference>
<evidence type="ECO:0000256" key="1">
    <source>
        <dbReference type="ARBA" id="ARBA00004370"/>
    </source>
</evidence>
<reference evidence="7" key="1">
    <citation type="submission" date="2021-06" db="EMBL/GenBank/DDBJ databases">
        <title>Parelaphostrongylus tenuis whole genome reference sequence.</title>
        <authorList>
            <person name="Garwood T.J."/>
            <person name="Larsen P.A."/>
            <person name="Fountain-Jones N.M."/>
            <person name="Garbe J.R."/>
            <person name="Macchietto M.G."/>
            <person name="Kania S.A."/>
            <person name="Gerhold R.W."/>
            <person name="Richards J.E."/>
            <person name="Wolf T.M."/>
        </authorList>
    </citation>
    <scope>NUCLEOTIDE SEQUENCE</scope>
    <source>
        <strain evidence="7">MNPRO001-30</strain>
        <tissue evidence="7">Meninges</tissue>
    </source>
</reference>
<evidence type="ECO:0000313" key="7">
    <source>
        <dbReference type="EMBL" id="KAJ1357559.1"/>
    </source>
</evidence>
<dbReference type="SUPFAM" id="SSF81321">
    <property type="entry name" value="Family A G protein-coupled receptor-like"/>
    <property type="match status" value="1"/>
</dbReference>
<dbReference type="Pfam" id="PF00001">
    <property type="entry name" value="7tm_1"/>
    <property type="match status" value="1"/>
</dbReference>
<keyword evidence="8" id="KW-1185">Reference proteome</keyword>
<evidence type="ECO:0000256" key="4">
    <source>
        <dbReference type="ARBA" id="ARBA00023136"/>
    </source>
</evidence>
<dbReference type="Proteomes" id="UP001196413">
    <property type="component" value="Unassembled WGS sequence"/>
</dbReference>
<dbReference type="PROSITE" id="PS50262">
    <property type="entry name" value="G_PROTEIN_RECEP_F1_2"/>
    <property type="match status" value="1"/>
</dbReference>
<dbReference type="InterPro" id="IPR000276">
    <property type="entry name" value="GPCR_Rhodpsn"/>
</dbReference>
<evidence type="ECO:0000259" key="6">
    <source>
        <dbReference type="PROSITE" id="PS50262"/>
    </source>
</evidence>
<dbReference type="InterPro" id="IPR052954">
    <property type="entry name" value="GPCR-Ligand_Int"/>
</dbReference>
<feature type="transmembrane region" description="Helical" evidence="5">
    <location>
        <begin position="123"/>
        <end position="147"/>
    </location>
</feature>
<evidence type="ECO:0000256" key="3">
    <source>
        <dbReference type="ARBA" id="ARBA00022989"/>
    </source>
</evidence>
<feature type="transmembrane region" description="Helical" evidence="5">
    <location>
        <begin position="305"/>
        <end position="325"/>
    </location>
</feature>
<dbReference type="PANTHER" id="PTHR46641:SF16">
    <property type="entry name" value="G-PROTEIN COUPLED RECEPTORS FAMILY 1 PROFILE DOMAIN-CONTAINING PROTEIN"/>
    <property type="match status" value="1"/>
</dbReference>
<dbReference type="GO" id="GO:0016020">
    <property type="term" value="C:membrane"/>
    <property type="evidence" value="ECO:0007669"/>
    <property type="project" value="UniProtKB-SubCell"/>
</dbReference>
<evidence type="ECO:0000256" key="2">
    <source>
        <dbReference type="ARBA" id="ARBA00022692"/>
    </source>
</evidence>
<comment type="caution">
    <text evidence="7">The sequence shown here is derived from an EMBL/GenBank/DDBJ whole genome shotgun (WGS) entry which is preliminary data.</text>
</comment>
<dbReference type="GO" id="GO:0004930">
    <property type="term" value="F:G protein-coupled receptor activity"/>
    <property type="evidence" value="ECO:0007669"/>
    <property type="project" value="InterPro"/>
</dbReference>
<accession>A0AAD5N143</accession>
<evidence type="ECO:0000313" key="8">
    <source>
        <dbReference type="Proteomes" id="UP001196413"/>
    </source>
</evidence>
<feature type="transmembrane region" description="Helical" evidence="5">
    <location>
        <begin position="34"/>
        <end position="60"/>
    </location>
</feature>
<dbReference type="InterPro" id="IPR017452">
    <property type="entry name" value="GPCR_Rhodpsn_7TM"/>
</dbReference>
<keyword evidence="4 5" id="KW-0472">Membrane</keyword>
<evidence type="ECO:0000256" key="5">
    <source>
        <dbReference type="SAM" id="Phobius"/>
    </source>
</evidence>
<sequence>MDNVLALSVEQIGSEILASEFYYSEWLNNASCVLVVYVEPLLCSVGFLLNCACIAVFLSVSSHGYFRKTSLLFYFIALSTCNALQLLLSIFVIVLPAMEQFIGLEFPREAETLHRMNAITVRLGYPLMLAANYAAIWLLTLICAQRFQAICHPSNPWKLRLACIRRSKGAVVVVVGAALALNVIRFWEMEWHADHGGIVSSGLRDDLLYKVIQEGIVYGLIVYGLPICLLLWLNLNIIRLIRGEQLHVQASRRPAEYRTALMTVCVFVFFFLCTTLSASIRLFMISAGGLVDTQELVWLVDLSNLLMNINALVTPIICFICTRGFKDLFFVIRFAPPKGSFDEKDFNRFLTPMLHPKNGGTLKCSEFAL</sequence>
<protein>
    <recommendedName>
        <fullName evidence="6">G-protein coupled receptors family 1 profile domain-containing protein</fullName>
    </recommendedName>
</protein>
<comment type="subcellular location">
    <subcellularLocation>
        <location evidence="1">Membrane</location>
    </subcellularLocation>
</comment>
<keyword evidence="2 5" id="KW-0812">Transmembrane</keyword>
<dbReference type="EMBL" id="JAHQIW010003178">
    <property type="protein sequence ID" value="KAJ1357559.1"/>
    <property type="molecule type" value="Genomic_DNA"/>
</dbReference>
<feature type="transmembrane region" description="Helical" evidence="5">
    <location>
        <begin position="216"/>
        <end position="238"/>
    </location>
</feature>
<feature type="domain" description="G-protein coupled receptors family 1 profile" evidence="6">
    <location>
        <begin position="49"/>
        <end position="318"/>
    </location>
</feature>